<dbReference type="InterPro" id="IPR015943">
    <property type="entry name" value="WD40/YVTN_repeat-like_dom_sf"/>
</dbReference>
<dbReference type="Gene3D" id="2.130.10.10">
    <property type="entry name" value="YVTN repeat-like/Quinoprotein amine dehydrogenase"/>
    <property type="match status" value="2"/>
</dbReference>
<feature type="domain" description="F-box" evidence="1">
    <location>
        <begin position="23"/>
        <end position="69"/>
    </location>
</feature>
<dbReference type="AlphaFoldDB" id="A0AAD9J9U9"/>
<dbReference type="SMART" id="SM00256">
    <property type="entry name" value="FBOX"/>
    <property type="match status" value="1"/>
</dbReference>
<dbReference type="InterPro" id="IPR036322">
    <property type="entry name" value="WD40_repeat_dom_sf"/>
</dbReference>
<dbReference type="PANTHER" id="PTHR19855:SF16">
    <property type="entry name" value="F-BOX AND WD REPEAT DOMAIN CONTAINING 8"/>
    <property type="match status" value="1"/>
</dbReference>
<dbReference type="EMBL" id="JAODUP010000489">
    <property type="protein sequence ID" value="KAK2148611.1"/>
    <property type="molecule type" value="Genomic_DNA"/>
</dbReference>
<evidence type="ECO:0000313" key="2">
    <source>
        <dbReference type="EMBL" id="KAK2148611.1"/>
    </source>
</evidence>
<keyword evidence="3" id="KW-1185">Reference proteome</keyword>
<evidence type="ECO:0000259" key="1">
    <source>
        <dbReference type="PROSITE" id="PS50181"/>
    </source>
</evidence>
<dbReference type="Pfam" id="PF12937">
    <property type="entry name" value="F-box-like"/>
    <property type="match status" value="1"/>
</dbReference>
<dbReference type="PROSITE" id="PS50181">
    <property type="entry name" value="FBOX"/>
    <property type="match status" value="1"/>
</dbReference>
<dbReference type="SUPFAM" id="SSF50978">
    <property type="entry name" value="WD40 repeat-like"/>
    <property type="match status" value="1"/>
</dbReference>
<dbReference type="Gene3D" id="1.20.1280.50">
    <property type="match status" value="1"/>
</dbReference>
<dbReference type="PANTHER" id="PTHR19855">
    <property type="entry name" value="WD40 REPEAT PROTEIN 12, 37"/>
    <property type="match status" value="1"/>
</dbReference>
<dbReference type="InterPro" id="IPR036047">
    <property type="entry name" value="F-box-like_dom_sf"/>
</dbReference>
<dbReference type="Proteomes" id="UP001208570">
    <property type="component" value="Unassembled WGS sequence"/>
</dbReference>
<dbReference type="Pfam" id="PF00400">
    <property type="entry name" value="WD40"/>
    <property type="match status" value="3"/>
</dbReference>
<accession>A0AAD9J9U9</accession>
<reference evidence="2" key="1">
    <citation type="journal article" date="2023" name="Mol. Biol. Evol.">
        <title>Third-Generation Sequencing Reveals the Adaptive Role of the Epigenome in Three Deep-Sea Polychaetes.</title>
        <authorList>
            <person name="Perez M."/>
            <person name="Aroh O."/>
            <person name="Sun Y."/>
            <person name="Lan Y."/>
            <person name="Juniper S.K."/>
            <person name="Young C.R."/>
            <person name="Angers B."/>
            <person name="Qian P.Y."/>
        </authorList>
    </citation>
    <scope>NUCLEOTIDE SEQUENCE</scope>
    <source>
        <strain evidence="2">P08H-3</strain>
    </source>
</reference>
<evidence type="ECO:0000313" key="3">
    <source>
        <dbReference type="Proteomes" id="UP001208570"/>
    </source>
</evidence>
<sequence length="511" mass="57618">MAHLVQVLGNLIVEVPDDINEIPFFETSLPRELAIKIFMHLDALDLCRCCQVSKAWKSLAEDELLWNQICRHLDYEDSTATVEKSRWKEIVREQVLKERQLRQNWKMRHGEMSTLEYVTGGILCAANSWHHRLVAGYSNGHVRVWDDDDDCTFIPSNTALAINELAECGTVSNIINRVCVNGHLAAASYSQGNVDIWMMNNGKTTPFSTLTLNKHIASLLCSKTDPLVVLHAGDTVWMYDLESSTSDNKFSEIPVGCDVFHLHIVPTKKHRSSRRMLAIGLYDQVRIHLIGEDPNNMSVVHNTISQKVTSLDCNSLQIAVGIHSDDGCMVKLYDLHKLKEAATLLGNTLPVSVINLVDSPQNSIVTGSCDGKIRIYDTRLSDPVITLQGHAGSLKCVQMDDWKVISGGNEGMVIVWDQRMASKLWEQHNRHPVEYMAFKEHTMYTANIPVDKIPESDGFDSIYHRRYRGSLCCYDFSVDVVSHPDLPSNVLSNYDDPEGYNYNINLAVPYD</sequence>
<dbReference type="InterPro" id="IPR001680">
    <property type="entry name" value="WD40_rpt"/>
</dbReference>
<organism evidence="2 3">
    <name type="scientific">Paralvinella palmiformis</name>
    <dbReference type="NCBI Taxonomy" id="53620"/>
    <lineage>
        <taxon>Eukaryota</taxon>
        <taxon>Metazoa</taxon>
        <taxon>Spiralia</taxon>
        <taxon>Lophotrochozoa</taxon>
        <taxon>Annelida</taxon>
        <taxon>Polychaeta</taxon>
        <taxon>Sedentaria</taxon>
        <taxon>Canalipalpata</taxon>
        <taxon>Terebellida</taxon>
        <taxon>Terebelliformia</taxon>
        <taxon>Alvinellidae</taxon>
        <taxon>Paralvinella</taxon>
    </lineage>
</organism>
<protein>
    <recommendedName>
        <fullName evidence="1">F-box domain-containing protein</fullName>
    </recommendedName>
</protein>
<proteinExistence type="predicted"/>
<dbReference type="SMART" id="SM00320">
    <property type="entry name" value="WD40"/>
    <property type="match status" value="3"/>
</dbReference>
<comment type="caution">
    <text evidence="2">The sequence shown here is derived from an EMBL/GenBank/DDBJ whole genome shotgun (WGS) entry which is preliminary data.</text>
</comment>
<dbReference type="InterPro" id="IPR001810">
    <property type="entry name" value="F-box_dom"/>
</dbReference>
<dbReference type="SUPFAM" id="SSF81383">
    <property type="entry name" value="F-box domain"/>
    <property type="match status" value="1"/>
</dbReference>
<name>A0AAD9J9U9_9ANNE</name>
<gene>
    <name evidence="2" type="ORF">LSH36_489g01066</name>
</gene>